<feature type="region of interest" description="Disordered" evidence="3">
    <location>
        <begin position="367"/>
        <end position="399"/>
    </location>
</feature>
<feature type="region of interest" description="Disordered" evidence="3">
    <location>
        <begin position="1998"/>
        <end position="2058"/>
    </location>
</feature>
<feature type="compositionally biased region" description="Basic and acidic residues" evidence="3">
    <location>
        <begin position="1156"/>
        <end position="1187"/>
    </location>
</feature>
<feature type="compositionally biased region" description="Basic and acidic residues" evidence="3">
    <location>
        <begin position="1065"/>
        <end position="1081"/>
    </location>
</feature>
<feature type="region of interest" description="Disordered" evidence="3">
    <location>
        <begin position="1386"/>
        <end position="1434"/>
    </location>
</feature>
<dbReference type="Proteomes" id="UP000007494">
    <property type="component" value="Chromosome VIIa"/>
</dbReference>
<feature type="compositionally biased region" description="Basic and acidic residues" evidence="3">
    <location>
        <begin position="2028"/>
        <end position="2038"/>
    </location>
</feature>
<feature type="compositionally biased region" description="Low complexity" evidence="3">
    <location>
        <begin position="476"/>
        <end position="498"/>
    </location>
</feature>
<evidence type="ECO:0000256" key="2">
    <source>
        <dbReference type="SAM" id="Coils"/>
    </source>
</evidence>
<feature type="compositionally biased region" description="Acidic residues" evidence="3">
    <location>
        <begin position="2004"/>
        <end position="2027"/>
    </location>
</feature>
<dbReference type="InterPro" id="IPR051876">
    <property type="entry name" value="ODA-DC/CCD"/>
</dbReference>
<dbReference type="EMBL" id="FR823388">
    <property type="protein sequence ID" value="CBZ52406.1"/>
    <property type="molecule type" value="Genomic_DNA"/>
</dbReference>
<feature type="compositionally biased region" description="Polar residues" evidence="3">
    <location>
        <begin position="1090"/>
        <end position="1103"/>
    </location>
</feature>
<evidence type="ECO:0000313" key="5">
    <source>
        <dbReference type="EMBL" id="CBZ52406.1"/>
    </source>
</evidence>
<dbReference type="GeneID" id="13444407"/>
<dbReference type="OMA" id="QHRTKIA"/>
<organism evidence="5 6">
    <name type="scientific">Neospora caninum (strain Liverpool)</name>
    <dbReference type="NCBI Taxonomy" id="572307"/>
    <lineage>
        <taxon>Eukaryota</taxon>
        <taxon>Sar</taxon>
        <taxon>Alveolata</taxon>
        <taxon>Apicomplexa</taxon>
        <taxon>Conoidasida</taxon>
        <taxon>Coccidia</taxon>
        <taxon>Eucoccidiorida</taxon>
        <taxon>Eimeriorina</taxon>
        <taxon>Sarcocystidae</taxon>
        <taxon>Neospora</taxon>
    </lineage>
</organism>
<keyword evidence="1 2" id="KW-0175">Coiled coil</keyword>
<feature type="coiled-coil region" evidence="2">
    <location>
        <begin position="31"/>
        <end position="139"/>
    </location>
</feature>
<feature type="compositionally biased region" description="Basic and acidic residues" evidence="3">
    <location>
        <begin position="1049"/>
        <end position="1058"/>
    </location>
</feature>
<dbReference type="VEuPathDB" id="ToxoDB:NCLIV_021950"/>
<feature type="region of interest" description="Disordered" evidence="3">
    <location>
        <begin position="1460"/>
        <end position="1934"/>
    </location>
</feature>
<feature type="compositionally biased region" description="Basic and acidic residues" evidence="3">
    <location>
        <begin position="921"/>
        <end position="946"/>
    </location>
</feature>
<feature type="compositionally biased region" description="Low complexity" evidence="3">
    <location>
        <begin position="1224"/>
        <end position="1233"/>
    </location>
</feature>
<feature type="compositionally biased region" description="Low complexity" evidence="3">
    <location>
        <begin position="1288"/>
        <end position="1299"/>
    </location>
</feature>
<dbReference type="PANTHER" id="PTHR21694:SF18">
    <property type="entry name" value="COILED-COIL DOMAIN-CONTAINING PROTEIN 63"/>
    <property type="match status" value="1"/>
</dbReference>
<feature type="compositionally biased region" description="Low complexity" evidence="3">
    <location>
        <begin position="1205"/>
        <end position="1214"/>
    </location>
</feature>
<feature type="compositionally biased region" description="Basic and acidic residues" evidence="3">
    <location>
        <begin position="1424"/>
        <end position="1433"/>
    </location>
</feature>
<dbReference type="PANTHER" id="PTHR21694">
    <property type="entry name" value="COILED-COIL DOMAIN-CONTAINING PROTEIN 63"/>
    <property type="match status" value="1"/>
</dbReference>
<feature type="compositionally biased region" description="Basic and acidic residues" evidence="3">
    <location>
        <begin position="596"/>
        <end position="606"/>
    </location>
</feature>
<feature type="compositionally biased region" description="Basic and acidic residues" evidence="3">
    <location>
        <begin position="1708"/>
        <end position="1723"/>
    </location>
</feature>
<name>F0VFB2_NEOCL</name>
<feature type="compositionally biased region" description="Basic and acidic residues" evidence="3">
    <location>
        <begin position="1021"/>
        <end position="1042"/>
    </location>
</feature>
<feature type="compositionally biased region" description="Low complexity" evidence="3">
    <location>
        <begin position="1745"/>
        <end position="1761"/>
    </location>
</feature>
<feature type="compositionally biased region" description="Basic and acidic residues" evidence="3">
    <location>
        <begin position="1682"/>
        <end position="1699"/>
    </location>
</feature>
<evidence type="ECO:0000259" key="4">
    <source>
        <dbReference type="Pfam" id="PF21773"/>
    </source>
</evidence>
<sequence>MEKRKLHDLGENSRKAQHEFNDKRLRYSFNKADGMADARKAEQNLTQLENRVAQALVKFNSANDEINKVKATIDKHRKDRLSMEKVYRQVSRELSDQADQLNEVKEKVAQMQEWEHQTTKRMEELAKAQDQEREEFKEKCLVMQKELRAQDRLIKEFDIRAHRESSNLRAQMKGSPYNVAEEEQNFNPEGLMKLILKTALLNAVQRHSIKQHRTKIAVFERAMESIKTSTGISDPEEIVAIFSQLEERNYSIMTYVNTLNFELEAVEAKTRELESHIQQHAQHEAIALQVTDASLRDEAAQISKMLFATAGKNALVQHQLHCLAQTHEILTEATTLVGQIWKGPVCCDEPPPPGTAEECAAVASRQTGVAGSRGASPTARRDCSHGAPDGASSQGSCGSGETRNILPLLWYLEKFILANQGNLLAAARSPAPPEVSNDVDSPTAPGPPPLPGAPHSGNWAPGGSRGQGFASPSPEPRLLSPSTFRPPGTGTGHPIGTPSRRTMCTTPTASNSQVGGTASFKGSGASCAPLPGHPGASGNSGGPAALSGYGGSRSPPVSIDPREEFRTGGSSDPPRPVGSEEGIRRKGGGMRGAPKCRGDVGGEPRVSDPSQSHAADSGEGLQPGGGAPRGECGSSPEGGLPTHGRGEDDSEDDHCGLGTDGASSDAWIADRPLSIGELRERTIHALNKQRRKRGDGSGAPCLSEKMCLLATPALDPAGSCSPRQQADTKPSIDGEGRDGVSAASTPGGGTHGSRRAPRSGSAYARSHRGLFLPRSRGKEKVFVQLSKKRAGERAPAAGGSTTETREIPPKPLAASTTQMRRKTDAPRENRSRDSGFRKRASGPTLPAKPSKSEEAARSRDEPGTNALGAETADAPQADSAASRKVATQETGEEVEQAEGPQATPEEKNGGDKGTDAADSGRGQEEGQALEREEKGDEDRGLEETGPRAHPALASEVVADHEEEQKGEREREGRSPHAAVGHSGEEEMAPSVTDEDDNKRSRARKEEVGGRDDLEGSSEAQEGSRPDRKLEPEQVREERREEFGVGETSRSVDGERLEPASEANADEGRAPARGDSASEERSGVPLRSPAFETQNSAPSDTSPCEQRRESPRSSRHGSTENLAELFERIESLGQERGDDQGDNGVREGRRCASTLQDSRHSSEDSSAKPPRLTRETAPRPTEALERSRPASNHSEGAKREDGINCSSAGPSETTPSPTPPPAPLPLLTRATELEGGAGGAPALSRRSTANLPTHIDAASESAGGQEDAPASALPQSQPGPDQTEDAQHPEASASPAAATELSDASQRRPGSRPVTPTAWHPGVWPRETLSSGDRSRLASAGESVLSSYEGEDRAAKMQHLSENLTLCSRARQGDTGPIAAFVPGDLDAELQATEPADESKAETAVDEAEEGTCSEGGAQTASAVADEKEGRDGRPFVTLPASFQNLALARRTPLRPPFSAGARGFIGASPPAARPLSPRPFSSPLPGVAPQLPTAFGLPLPRPSGRPRIALQRPQQGPDAEREDGAKASASESSPPSPLATNEESPAEVAPQDGGRFVAASPCTLPRPRITSGEAEITSEARDTAASRPGSRNGERYLPVPERERDATECGTDPQAGGKSSPAENRDSVALPSSTIRSPTPLLGAEAAGTAPKPFPRHEPLCVAPAPLGGASVARGQEDENEESRNEETEEERTDRRGDNEQTSSVEGRGGEEEGTESARKGSPREFGAQTPLSPYREREADLTESPRLSIAASSPSPASSSGDQHERLPRVPESPNSDAAPPESCLGGLYSSDAASPCLQAGSAPGFPIQSPSYRSHTTSETAPERRPLSDPPTEPSESLARNDGFSRRTRRLQMPSSCFPPQTAHISLLHSPVSTRHVSERESLGQANANQDETGRDSDGANALGSPLSDCGPRARDAPGREGEQRVSGGPQREIFSAFFHFPNALPVRQCYTPGTPPSRSRAPSALAERDEPGNEGTVVAETVFDGRRFTAKVRRVHAEETHGEDECEEERPDGQDDAGEETIEQEDAKEKTNQKEEQDEQQEDGGDKPVTGQGEA</sequence>
<dbReference type="InParanoid" id="F0VFB2"/>
<feature type="compositionally biased region" description="Polar residues" evidence="3">
    <location>
        <begin position="499"/>
        <end position="516"/>
    </location>
</feature>
<reference evidence="6" key="1">
    <citation type="journal article" date="2012" name="PLoS Pathog.">
        <title>Comparative genomics of the apicomplexan parasites Toxoplasma gondii and Neospora caninum: Coccidia differing in host range and transmission strategy.</title>
        <authorList>
            <person name="Reid A.J."/>
            <person name="Vermont S.J."/>
            <person name="Cotton J.A."/>
            <person name="Harris D."/>
            <person name="Hill-Cawthorne G.A."/>
            <person name="Konen-Waisman S."/>
            <person name="Latham S.M."/>
            <person name="Mourier T."/>
            <person name="Norton R."/>
            <person name="Quail M.A."/>
            <person name="Sanders M."/>
            <person name="Shanmugam D."/>
            <person name="Sohal A."/>
            <person name="Wasmuth J.D."/>
            <person name="Brunk B."/>
            <person name="Grigg M.E."/>
            <person name="Howard J.C."/>
            <person name="Parkinson J."/>
            <person name="Roos D.S."/>
            <person name="Trees A.J."/>
            <person name="Berriman M."/>
            <person name="Pain A."/>
            <person name="Wastling J.M."/>
        </authorList>
    </citation>
    <scope>NUCLEOTIDE SEQUENCE [LARGE SCALE GENOMIC DNA]</scope>
    <source>
        <strain evidence="6">Liverpool</strain>
    </source>
</reference>
<keyword evidence="6" id="KW-1185">Reference proteome</keyword>
<dbReference type="RefSeq" id="XP_003882438.1">
    <property type="nucleotide sequence ID" value="XM_003882389.1"/>
</dbReference>
<feature type="compositionally biased region" description="Basic and acidic residues" evidence="3">
    <location>
        <begin position="996"/>
        <end position="1013"/>
    </location>
</feature>
<proteinExistence type="predicted"/>
<feature type="region of interest" description="Disordered" evidence="3">
    <location>
        <begin position="1951"/>
        <end position="1980"/>
    </location>
</feature>
<feature type="compositionally biased region" description="Basic and acidic residues" evidence="3">
    <location>
        <begin position="850"/>
        <end position="862"/>
    </location>
</feature>
<dbReference type="eggNOG" id="ENOG502SKKY">
    <property type="taxonomic scope" value="Eukaryota"/>
</dbReference>
<feature type="compositionally biased region" description="Basic and acidic residues" evidence="3">
    <location>
        <begin position="957"/>
        <end position="974"/>
    </location>
</feature>
<evidence type="ECO:0000256" key="3">
    <source>
        <dbReference type="SAM" id="MobiDB-lite"/>
    </source>
</evidence>
<accession>F0VFB2</accession>
<dbReference type="OrthoDB" id="6766775at2759"/>
<feature type="compositionally biased region" description="Basic and acidic residues" evidence="3">
    <location>
        <begin position="821"/>
        <end position="836"/>
    </location>
</feature>
<feature type="compositionally biased region" description="Basic and acidic residues" evidence="3">
    <location>
        <begin position="1914"/>
        <end position="1926"/>
    </location>
</feature>
<gene>
    <name evidence="5" type="ORF">NCLIV_021950</name>
</gene>
<evidence type="ECO:0000256" key="1">
    <source>
        <dbReference type="ARBA" id="ARBA00023054"/>
    </source>
</evidence>
<feature type="region of interest" description="Disordered" evidence="3">
    <location>
        <begin position="713"/>
        <end position="1350"/>
    </location>
</feature>
<feature type="compositionally biased region" description="Basic and acidic residues" evidence="3">
    <location>
        <begin position="904"/>
        <end position="915"/>
    </location>
</feature>
<feature type="compositionally biased region" description="Polar residues" evidence="3">
    <location>
        <begin position="1810"/>
        <end position="1822"/>
    </location>
</feature>
<feature type="region of interest" description="Disordered" evidence="3">
    <location>
        <begin position="428"/>
        <end position="669"/>
    </location>
</feature>
<feature type="domain" description="ODAD1 central coiled coil region" evidence="4">
    <location>
        <begin position="44"/>
        <end position="342"/>
    </location>
</feature>
<dbReference type="InterPro" id="IPR049258">
    <property type="entry name" value="ODAD1_CC"/>
</dbReference>
<feature type="compositionally biased region" description="Basic and acidic residues" evidence="3">
    <location>
        <begin position="1124"/>
        <end position="1149"/>
    </location>
</feature>
<evidence type="ECO:0000313" key="6">
    <source>
        <dbReference type="Proteomes" id="UP000007494"/>
    </source>
</evidence>
<dbReference type="Pfam" id="PF21773">
    <property type="entry name" value="ODAD1_CC"/>
    <property type="match status" value="1"/>
</dbReference>
<feature type="compositionally biased region" description="Low complexity" evidence="3">
    <location>
        <begin position="533"/>
        <end position="547"/>
    </location>
</feature>
<protein>
    <recommendedName>
        <fullName evidence="4">ODAD1 central coiled coil region domain-containing protein</fullName>
    </recommendedName>
</protein>